<keyword evidence="2" id="KW-1003">Cell membrane</keyword>
<feature type="transmembrane region" description="Helical" evidence="6">
    <location>
        <begin position="142"/>
        <end position="168"/>
    </location>
</feature>
<dbReference type="Proteomes" id="UP000808349">
    <property type="component" value="Unassembled WGS sequence"/>
</dbReference>
<evidence type="ECO:0000256" key="4">
    <source>
        <dbReference type="ARBA" id="ARBA00022989"/>
    </source>
</evidence>
<evidence type="ECO:0000256" key="1">
    <source>
        <dbReference type="ARBA" id="ARBA00004162"/>
    </source>
</evidence>
<keyword evidence="4 6" id="KW-1133">Transmembrane helix</keyword>
<evidence type="ECO:0000259" key="7">
    <source>
        <dbReference type="Pfam" id="PF04024"/>
    </source>
</evidence>
<keyword evidence="5 6" id="KW-0472">Membrane</keyword>
<proteinExistence type="predicted"/>
<evidence type="ECO:0000313" key="9">
    <source>
        <dbReference type="Proteomes" id="UP000808349"/>
    </source>
</evidence>
<dbReference type="AlphaFoldDB" id="A0A9D7S8U0"/>
<evidence type="ECO:0000256" key="6">
    <source>
        <dbReference type="SAM" id="Phobius"/>
    </source>
</evidence>
<accession>A0A9D7S8U0</accession>
<reference evidence="8 9" key="1">
    <citation type="submission" date="2020-10" db="EMBL/GenBank/DDBJ databases">
        <title>Connecting structure to function with the recovery of over 1000 high-quality activated sludge metagenome-assembled genomes encoding full-length rRNA genes using long-read sequencing.</title>
        <authorList>
            <person name="Singleton C.M."/>
            <person name="Petriglieri F."/>
            <person name="Kristensen J.M."/>
            <person name="Kirkegaard R.H."/>
            <person name="Michaelsen T.Y."/>
            <person name="Andersen M.H."/>
            <person name="Karst S.M."/>
            <person name="Dueholm M.S."/>
            <person name="Nielsen P.H."/>
            <person name="Albertsen M."/>
        </authorList>
    </citation>
    <scope>NUCLEOTIDE SEQUENCE [LARGE SCALE GENOMIC DNA]</scope>
    <source>
        <strain evidence="8">Ribe_18-Q3-R11-54_BAT3C.373</strain>
    </source>
</reference>
<gene>
    <name evidence="8" type="ORF">IPO85_11330</name>
</gene>
<dbReference type="PANTHER" id="PTHR33885:SF3">
    <property type="entry name" value="PHAGE SHOCK PROTEIN C"/>
    <property type="match status" value="1"/>
</dbReference>
<evidence type="ECO:0000256" key="5">
    <source>
        <dbReference type="ARBA" id="ARBA00023136"/>
    </source>
</evidence>
<evidence type="ECO:0000313" key="8">
    <source>
        <dbReference type="EMBL" id="MBK9718082.1"/>
    </source>
</evidence>
<dbReference type="GO" id="GO:0005886">
    <property type="term" value="C:plasma membrane"/>
    <property type="evidence" value="ECO:0007669"/>
    <property type="project" value="UniProtKB-SubCell"/>
</dbReference>
<dbReference type="Pfam" id="PF04024">
    <property type="entry name" value="PspC"/>
    <property type="match status" value="1"/>
</dbReference>
<comment type="caution">
    <text evidence="8">The sequence shown here is derived from an EMBL/GenBank/DDBJ whole genome shotgun (WGS) entry which is preliminary data.</text>
</comment>
<dbReference type="InterPro" id="IPR007168">
    <property type="entry name" value="Phageshock_PspC_N"/>
</dbReference>
<feature type="domain" description="Phage shock protein PspC N-terminal" evidence="7">
    <location>
        <begin position="114"/>
        <end position="172"/>
    </location>
</feature>
<dbReference type="InterPro" id="IPR052027">
    <property type="entry name" value="PspC"/>
</dbReference>
<organism evidence="8 9">
    <name type="scientific">Candidatus Defluviibacterium haderslevense</name>
    <dbReference type="NCBI Taxonomy" id="2981993"/>
    <lineage>
        <taxon>Bacteria</taxon>
        <taxon>Pseudomonadati</taxon>
        <taxon>Bacteroidota</taxon>
        <taxon>Saprospiria</taxon>
        <taxon>Saprospirales</taxon>
        <taxon>Saprospiraceae</taxon>
        <taxon>Candidatus Defluviibacterium</taxon>
    </lineage>
</organism>
<evidence type="ECO:0000256" key="3">
    <source>
        <dbReference type="ARBA" id="ARBA00022692"/>
    </source>
</evidence>
<name>A0A9D7S8U0_9BACT</name>
<dbReference type="PANTHER" id="PTHR33885">
    <property type="entry name" value="PHAGE SHOCK PROTEIN C"/>
    <property type="match status" value="1"/>
</dbReference>
<comment type="subcellular location">
    <subcellularLocation>
        <location evidence="1">Cell membrane</location>
        <topology evidence="1">Single-pass membrane protein</topology>
    </subcellularLocation>
</comment>
<sequence length="223" mass="25607">MNKVLNINVGKYPFSIDDIAYEKLDSYLLSLQNHFSKSEGCKDIMQDIESRIAELFQEKLSGRSIVSIEIVDETISIMGTPEIFGTDWNQTNEPTESKSNSQYTTEDWGIKTGKKLFRDPSDSKIGGVCSGLAQYIGIQDVIWVRLFFVLTAFAGGFAAILYIILWAITPEARNSADRLAMKGEPINVHNIARKVEEEIDDLTHKFDNWREKRRMRKKNKWRF</sequence>
<evidence type="ECO:0000256" key="2">
    <source>
        <dbReference type="ARBA" id="ARBA00022475"/>
    </source>
</evidence>
<keyword evidence="3 6" id="KW-0812">Transmembrane</keyword>
<dbReference type="EMBL" id="JADKFW010000007">
    <property type="protein sequence ID" value="MBK9718082.1"/>
    <property type="molecule type" value="Genomic_DNA"/>
</dbReference>
<protein>
    <submittedName>
        <fullName evidence="8">PspC domain-containing protein</fullName>
    </submittedName>
</protein>